<dbReference type="Gene3D" id="3.30.70.270">
    <property type="match status" value="1"/>
</dbReference>
<evidence type="ECO:0000256" key="1">
    <source>
        <dbReference type="SAM" id="Phobius"/>
    </source>
</evidence>
<dbReference type="SUPFAM" id="SSF55785">
    <property type="entry name" value="PYP-like sensor domain (PAS domain)"/>
    <property type="match status" value="1"/>
</dbReference>
<dbReference type="SMART" id="SM00091">
    <property type="entry name" value="PAS"/>
    <property type="match status" value="1"/>
</dbReference>
<dbReference type="eggNOG" id="COG5001">
    <property type="taxonomic scope" value="Bacteria"/>
</dbReference>
<feature type="transmembrane region" description="Helical" evidence="1">
    <location>
        <begin position="20"/>
        <end position="41"/>
    </location>
</feature>
<dbReference type="InterPro" id="IPR043128">
    <property type="entry name" value="Rev_trsase/Diguanyl_cyclase"/>
</dbReference>
<gene>
    <name evidence="7" type="ORF">SMGD1_0192</name>
</gene>
<dbReference type="CDD" id="cd01949">
    <property type="entry name" value="GGDEF"/>
    <property type="match status" value="1"/>
</dbReference>
<feature type="domain" description="GGDEF" evidence="6">
    <location>
        <begin position="396"/>
        <end position="525"/>
    </location>
</feature>
<dbReference type="GO" id="GO:0007165">
    <property type="term" value="P:signal transduction"/>
    <property type="evidence" value="ECO:0007669"/>
    <property type="project" value="InterPro"/>
</dbReference>
<dbReference type="eggNOG" id="COG3829">
    <property type="taxonomic scope" value="Bacteria"/>
</dbReference>
<keyword evidence="1" id="KW-1133">Transmembrane helix</keyword>
<dbReference type="Gene3D" id="3.20.20.450">
    <property type="entry name" value="EAL domain"/>
    <property type="match status" value="1"/>
</dbReference>
<dbReference type="InterPro" id="IPR035965">
    <property type="entry name" value="PAS-like_dom_sf"/>
</dbReference>
<sequence length="780" mass="90500">MIHNFLYNYFIDRKVSFKLLILTLLFSALITLMITIVQLYIDYKNGMKAIDTQFSLVESSYLASVNQSIWVFDNKQIILQLDGILNLPDIEYAAIDLIEGEHYERGSILDKKHAQKKFNLHYHHNSQDIELGELTVIADLSNLYKQLTDKIIIILFSQGIKTFLTSFFILFIFQRLVTRHLEHIAKYTKMLRIDTKPEQLSLNKTISTSKRDELDNLTQAINTMQDELYKSFLNISAELEARNKAEKTLLEYKKALDASAYVSKSDLNGDITYVNDALCSATGYTRDELIGKPHNIFKHKETPKEIYKEMWETIQNKNIWQGNMINIKKDGSAFYITQTIIPVLDTNGEIVEYIASRYDITELVEKRKTLEKQYKTDRLTTLGNRFKLLNDIETIDSAALAIIDIDSFKEINDFYGHEIGDHVIIELSKRLLELTNDRFAEVYRLQADQFAFLCTECTTKDKFENTIKKLVDKLTNNPIYFQQHEILLRVTIGIAFEKKDLFINADIALKIAKQENKNSVTYEKTFNIEEQYKNNLEWTKKVKKALDEDRIVAFFQPIYNQHNKKIEKFEALVRMIDTDDKVISPFFFLEIAKKAKLYSKITMIMIDKAIEAAKSHDYEFSINLTIDDVVNKDVATYFLENIKTNNIGHKIVIELVESEGIENFDEFYSFIEQAKQLGCKLAIDDFGTGYSNFEYLLKLDVDYIKIDGSLVKDIDKDKNMRLVAENIISFAKIANMQTIAEFVSHKEIADIVSAIGVDYSQGYYFGEPVPYDEITKFTQR</sequence>
<dbReference type="STRING" id="929558.SMGD1_0192"/>
<feature type="transmembrane region" description="Helical" evidence="1">
    <location>
        <begin position="151"/>
        <end position="173"/>
    </location>
</feature>
<dbReference type="SMART" id="SM00052">
    <property type="entry name" value="EAL"/>
    <property type="match status" value="1"/>
</dbReference>
<dbReference type="SUPFAM" id="SSF55073">
    <property type="entry name" value="Nucleotide cyclase"/>
    <property type="match status" value="1"/>
</dbReference>
<dbReference type="Pfam" id="PF17149">
    <property type="entry name" value="CHASE5"/>
    <property type="match status" value="1"/>
</dbReference>
<dbReference type="Pfam" id="PF00990">
    <property type="entry name" value="GGDEF"/>
    <property type="match status" value="1"/>
</dbReference>
<dbReference type="PANTHER" id="PTHR44757">
    <property type="entry name" value="DIGUANYLATE CYCLASE DGCP"/>
    <property type="match status" value="1"/>
</dbReference>
<dbReference type="SMART" id="SM00086">
    <property type="entry name" value="PAC"/>
    <property type="match status" value="1"/>
</dbReference>
<reference evidence="7 8" key="1">
    <citation type="journal article" date="2012" name="Proc. Natl. Acad. Sci. U.S.A.">
        <title>Genome and physiology of a model Epsilonproteobacterium responsible for sulfide detoxification in marine oxygen depletion zones.</title>
        <authorList>
            <person name="Grote J."/>
            <person name="Schott T."/>
            <person name="Bruckner C.G."/>
            <person name="Glockner F.O."/>
            <person name="Jost G."/>
            <person name="Teeling H."/>
            <person name="Labrenz M."/>
            <person name="Jurgens K."/>
        </authorList>
    </citation>
    <scope>NUCLEOTIDE SEQUENCE [LARGE SCALE GENOMIC DNA]</scope>
    <source>
        <strain evidence="7 8">GD1</strain>
    </source>
</reference>
<dbReference type="NCBIfam" id="TIGR00229">
    <property type="entry name" value="sensory_box"/>
    <property type="match status" value="1"/>
</dbReference>
<organism evidence="7 8">
    <name type="scientific">Sulfurimonas gotlandica (strain DSM 19862 / JCM 16533 / GD1)</name>
    <dbReference type="NCBI Taxonomy" id="929558"/>
    <lineage>
        <taxon>Bacteria</taxon>
        <taxon>Pseudomonadati</taxon>
        <taxon>Campylobacterota</taxon>
        <taxon>Epsilonproteobacteria</taxon>
        <taxon>Campylobacterales</taxon>
        <taxon>Sulfurimonadaceae</taxon>
        <taxon>Sulfurimonas</taxon>
    </lineage>
</organism>
<dbReference type="InterPro" id="IPR001610">
    <property type="entry name" value="PAC"/>
</dbReference>
<feature type="domain" description="EAL" evidence="4">
    <location>
        <begin position="535"/>
        <end position="780"/>
    </location>
</feature>
<dbReference type="InterPro" id="IPR000160">
    <property type="entry name" value="GGDEF_dom"/>
</dbReference>
<evidence type="ECO:0000259" key="6">
    <source>
        <dbReference type="PROSITE" id="PS50887"/>
    </source>
</evidence>
<evidence type="ECO:0000313" key="8">
    <source>
        <dbReference type="Proteomes" id="UP000006431"/>
    </source>
</evidence>
<evidence type="ECO:0000259" key="3">
    <source>
        <dbReference type="PROSITE" id="PS50113"/>
    </source>
</evidence>
<dbReference type="InterPro" id="IPR052155">
    <property type="entry name" value="Biofilm_reg_signaling"/>
</dbReference>
<feature type="domain" description="PAS" evidence="2">
    <location>
        <begin position="266"/>
        <end position="317"/>
    </location>
</feature>
<keyword evidence="1" id="KW-0472">Membrane</keyword>
<dbReference type="PATRIC" id="fig|929558.5.peg.194"/>
<dbReference type="SMART" id="SM00267">
    <property type="entry name" value="GGDEF"/>
    <property type="match status" value="1"/>
</dbReference>
<feature type="domain" description="PAC" evidence="3">
    <location>
        <begin position="318"/>
        <end position="372"/>
    </location>
</feature>
<dbReference type="InterPro" id="IPR001633">
    <property type="entry name" value="EAL_dom"/>
</dbReference>
<name>B6BLQ9_SULGG</name>
<dbReference type="InterPro" id="IPR035919">
    <property type="entry name" value="EAL_sf"/>
</dbReference>
<dbReference type="SUPFAM" id="SSF141868">
    <property type="entry name" value="EAL domain-like"/>
    <property type="match status" value="1"/>
</dbReference>
<dbReference type="EMBL" id="AFRZ01000001">
    <property type="protein sequence ID" value="EHP28719.1"/>
    <property type="molecule type" value="Genomic_DNA"/>
</dbReference>
<dbReference type="PROSITE" id="PS50887">
    <property type="entry name" value="GGDEF"/>
    <property type="match status" value="1"/>
</dbReference>
<dbReference type="InterPro" id="IPR033414">
    <property type="entry name" value="Sensor_dom"/>
</dbReference>
<evidence type="ECO:0000259" key="4">
    <source>
        <dbReference type="PROSITE" id="PS50883"/>
    </source>
</evidence>
<dbReference type="GO" id="GO:0016020">
    <property type="term" value="C:membrane"/>
    <property type="evidence" value="ECO:0007669"/>
    <property type="project" value="InterPro"/>
</dbReference>
<evidence type="ECO:0000259" key="5">
    <source>
        <dbReference type="PROSITE" id="PS50885"/>
    </source>
</evidence>
<dbReference type="HOGENOM" id="CLU_000445_70_46_7"/>
<dbReference type="Gene3D" id="3.30.450.20">
    <property type="entry name" value="PAS domain"/>
    <property type="match status" value="1"/>
</dbReference>
<evidence type="ECO:0000259" key="2">
    <source>
        <dbReference type="PROSITE" id="PS50112"/>
    </source>
</evidence>
<dbReference type="RefSeq" id="WP_008338572.1">
    <property type="nucleotide sequence ID" value="NZ_AFRZ01000001.1"/>
</dbReference>
<proteinExistence type="predicted"/>
<keyword evidence="8" id="KW-1185">Reference proteome</keyword>
<dbReference type="Pfam" id="PF00563">
    <property type="entry name" value="EAL"/>
    <property type="match status" value="1"/>
</dbReference>
<dbReference type="PROSITE" id="PS50885">
    <property type="entry name" value="HAMP"/>
    <property type="match status" value="1"/>
</dbReference>
<dbReference type="PROSITE" id="PS50113">
    <property type="entry name" value="PAC"/>
    <property type="match status" value="1"/>
</dbReference>
<dbReference type="PROSITE" id="PS50883">
    <property type="entry name" value="EAL"/>
    <property type="match status" value="1"/>
</dbReference>
<dbReference type="InterPro" id="IPR003660">
    <property type="entry name" value="HAMP_dom"/>
</dbReference>
<dbReference type="Proteomes" id="UP000006431">
    <property type="component" value="Unassembled WGS sequence"/>
</dbReference>
<feature type="domain" description="HAMP" evidence="5">
    <location>
        <begin position="175"/>
        <end position="233"/>
    </location>
</feature>
<dbReference type="AlphaFoldDB" id="B6BLQ9"/>
<dbReference type="OrthoDB" id="9790732at2"/>
<dbReference type="PANTHER" id="PTHR44757:SF2">
    <property type="entry name" value="BIOFILM ARCHITECTURE MAINTENANCE PROTEIN MBAA"/>
    <property type="match status" value="1"/>
</dbReference>
<dbReference type="PROSITE" id="PS50112">
    <property type="entry name" value="PAS"/>
    <property type="match status" value="1"/>
</dbReference>
<dbReference type="InterPro" id="IPR029787">
    <property type="entry name" value="Nucleotide_cyclase"/>
</dbReference>
<accession>B6BLQ9</accession>
<dbReference type="Gene3D" id="6.10.340.10">
    <property type="match status" value="1"/>
</dbReference>
<dbReference type="NCBIfam" id="TIGR00254">
    <property type="entry name" value="GGDEF"/>
    <property type="match status" value="1"/>
</dbReference>
<accession>H1FSY3</accession>
<dbReference type="InterPro" id="IPR000700">
    <property type="entry name" value="PAS-assoc_C"/>
</dbReference>
<protein>
    <submittedName>
        <fullName evidence="7">Diguanylate cyclase/phosphodiesterase with PAS/PAC and GAF sensor(S)</fullName>
    </submittedName>
</protein>
<dbReference type="Pfam" id="PF13426">
    <property type="entry name" value="PAS_9"/>
    <property type="match status" value="1"/>
</dbReference>
<comment type="caution">
    <text evidence="7">The sequence shown here is derived from an EMBL/GenBank/DDBJ whole genome shotgun (WGS) entry which is preliminary data.</text>
</comment>
<dbReference type="CDD" id="cd01948">
    <property type="entry name" value="EAL"/>
    <property type="match status" value="1"/>
</dbReference>
<keyword evidence="1" id="KW-0812">Transmembrane</keyword>
<evidence type="ECO:0000313" key="7">
    <source>
        <dbReference type="EMBL" id="EHP28719.1"/>
    </source>
</evidence>
<dbReference type="CDD" id="cd00130">
    <property type="entry name" value="PAS"/>
    <property type="match status" value="1"/>
</dbReference>
<dbReference type="InterPro" id="IPR000014">
    <property type="entry name" value="PAS"/>
</dbReference>